<name>A0ABQ9JDB6_9CUCU</name>
<sequence>MSFLRSRRCLFTARSIFSSRNRIFSTDTVDEKPVEVKPGGYAQAFKKFENIGRKSLLKNHKPLHHC</sequence>
<dbReference type="EMBL" id="JAPWTJ010000806">
    <property type="protein sequence ID" value="KAJ8975545.1"/>
    <property type="molecule type" value="Genomic_DNA"/>
</dbReference>
<protein>
    <submittedName>
        <fullName evidence="1">Uncharacterized protein</fullName>
    </submittedName>
</protein>
<comment type="caution">
    <text evidence="1">The sequence shown here is derived from an EMBL/GenBank/DDBJ whole genome shotgun (WGS) entry which is preliminary data.</text>
</comment>
<gene>
    <name evidence="1" type="ORF">NQ317_009201</name>
</gene>
<keyword evidence="2" id="KW-1185">Reference proteome</keyword>
<evidence type="ECO:0000313" key="1">
    <source>
        <dbReference type="EMBL" id="KAJ8975545.1"/>
    </source>
</evidence>
<proteinExistence type="predicted"/>
<reference evidence="1" key="1">
    <citation type="journal article" date="2023" name="Insect Mol. Biol.">
        <title>Genome sequencing provides insights into the evolution of gene families encoding plant cell wall-degrading enzymes in longhorned beetles.</title>
        <authorList>
            <person name="Shin N.R."/>
            <person name="Okamura Y."/>
            <person name="Kirsch R."/>
            <person name="Pauchet Y."/>
        </authorList>
    </citation>
    <scope>NUCLEOTIDE SEQUENCE</scope>
    <source>
        <strain evidence="1">MMC_N1</strain>
    </source>
</reference>
<accession>A0ABQ9JDB6</accession>
<dbReference type="Proteomes" id="UP001162164">
    <property type="component" value="Unassembled WGS sequence"/>
</dbReference>
<organism evidence="1 2">
    <name type="scientific">Molorchus minor</name>
    <dbReference type="NCBI Taxonomy" id="1323400"/>
    <lineage>
        <taxon>Eukaryota</taxon>
        <taxon>Metazoa</taxon>
        <taxon>Ecdysozoa</taxon>
        <taxon>Arthropoda</taxon>
        <taxon>Hexapoda</taxon>
        <taxon>Insecta</taxon>
        <taxon>Pterygota</taxon>
        <taxon>Neoptera</taxon>
        <taxon>Endopterygota</taxon>
        <taxon>Coleoptera</taxon>
        <taxon>Polyphaga</taxon>
        <taxon>Cucujiformia</taxon>
        <taxon>Chrysomeloidea</taxon>
        <taxon>Cerambycidae</taxon>
        <taxon>Lamiinae</taxon>
        <taxon>Monochamini</taxon>
        <taxon>Molorchus</taxon>
    </lineage>
</organism>
<evidence type="ECO:0000313" key="2">
    <source>
        <dbReference type="Proteomes" id="UP001162164"/>
    </source>
</evidence>